<organism evidence="4 5">
    <name type="scientific">Xanthomonas citri pv. citri</name>
    <dbReference type="NCBI Taxonomy" id="611301"/>
    <lineage>
        <taxon>Bacteria</taxon>
        <taxon>Pseudomonadati</taxon>
        <taxon>Pseudomonadota</taxon>
        <taxon>Gammaproteobacteria</taxon>
        <taxon>Lysobacterales</taxon>
        <taxon>Lysobacteraceae</taxon>
        <taxon>Xanthomonas</taxon>
    </lineage>
</organism>
<dbReference type="Pfam" id="PF01476">
    <property type="entry name" value="LysM"/>
    <property type="match status" value="1"/>
</dbReference>
<evidence type="ECO:0000313" key="4">
    <source>
        <dbReference type="EMBL" id="CEG16021.1"/>
    </source>
</evidence>
<dbReference type="InterPro" id="IPR050570">
    <property type="entry name" value="Cell_wall_metabolism_enzyme"/>
</dbReference>
<dbReference type="CDD" id="cd00118">
    <property type="entry name" value="LysM"/>
    <property type="match status" value="1"/>
</dbReference>
<dbReference type="InterPro" id="IPR018392">
    <property type="entry name" value="LysM"/>
</dbReference>
<dbReference type="InterPro" id="IPR036779">
    <property type="entry name" value="LysM_dom_sf"/>
</dbReference>
<dbReference type="AlphaFoldDB" id="A0A0U5FFZ8"/>
<evidence type="ECO:0000256" key="2">
    <source>
        <dbReference type="SAM" id="MobiDB-lite"/>
    </source>
</evidence>
<dbReference type="SUPFAM" id="SSF51261">
    <property type="entry name" value="Duplicated hybrid motif"/>
    <property type="match status" value="1"/>
</dbReference>
<dbReference type="GO" id="GO:0032153">
    <property type="term" value="C:cell division site"/>
    <property type="evidence" value="ECO:0007669"/>
    <property type="project" value="TreeGrafter"/>
</dbReference>
<proteinExistence type="inferred from homology"/>
<dbReference type="Proteomes" id="UP000052230">
    <property type="component" value="Unassembled WGS sequence"/>
</dbReference>
<evidence type="ECO:0000256" key="1">
    <source>
        <dbReference type="ARBA" id="ARBA00038420"/>
    </source>
</evidence>
<accession>A0A0U5FFZ8</accession>
<dbReference type="Gene3D" id="2.70.70.10">
    <property type="entry name" value="Glucose Permease (Domain IIA)"/>
    <property type="match status" value="1"/>
</dbReference>
<feature type="compositionally biased region" description="Low complexity" evidence="2">
    <location>
        <begin position="40"/>
        <end position="67"/>
    </location>
</feature>
<feature type="domain" description="LysM" evidence="3">
    <location>
        <begin position="67"/>
        <end position="111"/>
    </location>
</feature>
<dbReference type="GO" id="GO:0004222">
    <property type="term" value="F:metalloendopeptidase activity"/>
    <property type="evidence" value="ECO:0007669"/>
    <property type="project" value="TreeGrafter"/>
</dbReference>
<evidence type="ECO:0000313" key="5">
    <source>
        <dbReference type="Proteomes" id="UP000052230"/>
    </source>
</evidence>
<keyword evidence="4" id="KW-0449">Lipoprotein</keyword>
<dbReference type="Pfam" id="PF01551">
    <property type="entry name" value="Peptidase_M23"/>
    <property type="match status" value="1"/>
</dbReference>
<dbReference type="InterPro" id="IPR016047">
    <property type="entry name" value="M23ase_b-sheet_dom"/>
</dbReference>
<reference evidence="4 5" key="1">
    <citation type="submission" date="2014-09" db="EMBL/GenBank/DDBJ databases">
        <authorList>
            <person name="Regsiter A."/>
        </authorList>
    </citation>
    <scope>NUCLEOTIDE SEQUENCE [LARGE SCALE GENOMIC DNA]</scope>
</reference>
<dbReference type="Gene3D" id="3.10.350.10">
    <property type="entry name" value="LysM domain"/>
    <property type="match status" value="1"/>
</dbReference>
<gene>
    <name evidence="4" type="ORF">XAC3562_240075</name>
</gene>
<protein>
    <submittedName>
        <fullName evidence="4">Lipoprotein NlpD/LppB homolog</fullName>
    </submittedName>
</protein>
<dbReference type="FunFam" id="2.70.70.10:FF:000010">
    <property type="entry name" value="M23 family peptidase"/>
    <property type="match status" value="1"/>
</dbReference>
<sequence length="268" mass="27722">MVGVEDNERMSKTQMNSARKTAVMLAIAIGLTACSSATVVRSPGASGSGASSRPSAAPRPSVPRPGATVTVQRGDTLYAISRRTNITAADLAAWNGLSSPNTIYPGQTLKLYPPGASKPGGSAPVAGGTVAPPRPAVPIAAPVSSGFSWRWPADGVVVGTFVTGETTKQGVDIAGTSGQAVRAAADGVVVYSGAGLVGYGELIIIKHNDQWLSAYGHNRKRLLNEGQSVKAGQQIAEMGRSGASRDMLHFEIRYNGKPVDPLLYLPKK</sequence>
<dbReference type="CDD" id="cd12797">
    <property type="entry name" value="M23_peptidase"/>
    <property type="match status" value="1"/>
</dbReference>
<dbReference type="PANTHER" id="PTHR21666:SF263">
    <property type="entry name" value="MUREIN HYDROLASE ACTIVATOR NLPD"/>
    <property type="match status" value="1"/>
</dbReference>
<dbReference type="PROSITE" id="PS51782">
    <property type="entry name" value="LYSM"/>
    <property type="match status" value="1"/>
</dbReference>
<comment type="caution">
    <text evidence="4">The sequence shown here is derived from an EMBL/GenBank/DDBJ whole genome shotgun (WGS) entry which is preliminary data.</text>
</comment>
<dbReference type="InterPro" id="IPR011055">
    <property type="entry name" value="Dup_hybrid_motif"/>
</dbReference>
<dbReference type="GO" id="GO:0009279">
    <property type="term" value="C:cell outer membrane"/>
    <property type="evidence" value="ECO:0007669"/>
    <property type="project" value="TreeGrafter"/>
</dbReference>
<comment type="similarity">
    <text evidence="1">Belongs to the E.coli NlpD/Haemophilus LppB family.</text>
</comment>
<keyword evidence="5" id="KW-1185">Reference proteome</keyword>
<dbReference type="SMART" id="SM00257">
    <property type="entry name" value="LysM"/>
    <property type="match status" value="1"/>
</dbReference>
<dbReference type="EMBL" id="CCXZ01000116">
    <property type="protein sequence ID" value="CEG16021.1"/>
    <property type="molecule type" value="Genomic_DNA"/>
</dbReference>
<name>A0A0U5FFZ8_XANCI</name>
<evidence type="ECO:0000259" key="3">
    <source>
        <dbReference type="PROSITE" id="PS51782"/>
    </source>
</evidence>
<dbReference type="PANTHER" id="PTHR21666">
    <property type="entry name" value="PEPTIDASE-RELATED"/>
    <property type="match status" value="1"/>
</dbReference>
<feature type="region of interest" description="Disordered" evidence="2">
    <location>
        <begin position="40"/>
        <end position="70"/>
    </location>
</feature>